<reference evidence="1" key="1">
    <citation type="submission" date="2022-04" db="EMBL/GenBank/DDBJ databases">
        <title>Genome of the entomopathogenic fungus Entomophthora muscae.</title>
        <authorList>
            <person name="Elya C."/>
            <person name="Lovett B.R."/>
            <person name="Lee E."/>
            <person name="Macias A.M."/>
            <person name="Hajek A.E."/>
            <person name="De Bivort B.L."/>
            <person name="Kasson M.T."/>
            <person name="De Fine Licht H.H."/>
            <person name="Stajich J.E."/>
        </authorList>
    </citation>
    <scope>NUCLEOTIDE SEQUENCE</scope>
    <source>
        <strain evidence="1">Berkeley</strain>
    </source>
</reference>
<dbReference type="Proteomes" id="UP001165960">
    <property type="component" value="Unassembled WGS sequence"/>
</dbReference>
<dbReference type="EMBL" id="QTSX02004311">
    <property type="protein sequence ID" value="KAJ9066022.1"/>
    <property type="molecule type" value="Genomic_DNA"/>
</dbReference>
<organism evidence="1 2">
    <name type="scientific">Entomophthora muscae</name>
    <dbReference type="NCBI Taxonomy" id="34485"/>
    <lineage>
        <taxon>Eukaryota</taxon>
        <taxon>Fungi</taxon>
        <taxon>Fungi incertae sedis</taxon>
        <taxon>Zoopagomycota</taxon>
        <taxon>Entomophthoromycotina</taxon>
        <taxon>Entomophthoromycetes</taxon>
        <taxon>Entomophthorales</taxon>
        <taxon>Entomophthoraceae</taxon>
        <taxon>Entomophthora</taxon>
    </lineage>
</organism>
<sequence>MKTQVALISLLVAKAQAQLLDSTGIASYCVTHQAFEEQARIWRDSKNPAFISAGTQGWVDCSLKVPYAPDTRPTYTEEEYDEIIGEPGVVEMSIVDQYIRENENFHLRMLLSKVRLIWSGPQVLQEVECPEDTLCRLSIKWEDGAWSSLRPVLPATAEKDTIHIKWSQDKTQIEYLFVGPSTRSLVANTAYRKFEISFTDTVGLICPKDQVYEYHNTTSLNTKSRHFGSITGYIYPE</sequence>
<comment type="caution">
    <text evidence="1">The sequence shown here is derived from an EMBL/GenBank/DDBJ whole genome shotgun (WGS) entry which is preliminary data.</text>
</comment>
<proteinExistence type="predicted"/>
<evidence type="ECO:0000313" key="1">
    <source>
        <dbReference type="EMBL" id="KAJ9066022.1"/>
    </source>
</evidence>
<protein>
    <submittedName>
        <fullName evidence="1">Uncharacterized protein</fullName>
    </submittedName>
</protein>
<accession>A0ACC2SUE9</accession>
<keyword evidence="2" id="KW-1185">Reference proteome</keyword>
<evidence type="ECO:0000313" key="2">
    <source>
        <dbReference type="Proteomes" id="UP001165960"/>
    </source>
</evidence>
<gene>
    <name evidence="1" type="ORF">DSO57_1013680</name>
</gene>
<name>A0ACC2SUE9_9FUNG</name>